<feature type="region of interest" description="Disordered" evidence="1">
    <location>
        <begin position="72"/>
        <end position="181"/>
    </location>
</feature>
<organism evidence="2">
    <name type="scientific">Phenylobacterium glaciei</name>
    <dbReference type="NCBI Taxonomy" id="2803784"/>
    <lineage>
        <taxon>Bacteria</taxon>
        <taxon>Pseudomonadati</taxon>
        <taxon>Pseudomonadota</taxon>
        <taxon>Alphaproteobacteria</taxon>
        <taxon>Caulobacterales</taxon>
        <taxon>Caulobacteraceae</taxon>
        <taxon>Phenylobacterium</taxon>
    </lineage>
</organism>
<dbReference type="AlphaFoldDB" id="A0A974S6Z8"/>
<evidence type="ECO:0000313" key="2">
    <source>
        <dbReference type="EMBL" id="QQZ48965.1"/>
    </source>
</evidence>
<proteinExistence type="predicted"/>
<evidence type="ECO:0000256" key="1">
    <source>
        <dbReference type="SAM" id="MobiDB-lite"/>
    </source>
</evidence>
<feature type="compositionally biased region" description="Low complexity" evidence="1">
    <location>
        <begin position="126"/>
        <end position="135"/>
    </location>
</feature>
<sequence length="181" mass="18467">MAATSAAIGEAGFTAAVTKGLEIAQPLSIAAPQTQTSRLVRKGFKRLITKSLGDAFILALVLCHDCVGRKSASAEPARQTWEKTVMSKQPTKTKAAKAKASDTVKTGSGKTKTKAAKSAEPKVKAPRAAPQAPRAEAPKAKSPHRGAASRSAPDDDESAAAAAFGGSVDFAPPSSTPSSGR</sequence>
<name>A0A974S6Z8_9CAUL</name>
<dbReference type="EMBL" id="CP068570">
    <property type="protein sequence ID" value="QQZ48965.1"/>
    <property type="molecule type" value="Genomic_DNA"/>
</dbReference>
<gene>
    <name evidence="2" type="ORF">JKL49_17100</name>
</gene>
<reference evidence="2" key="1">
    <citation type="submission" date="2021-01" db="EMBL/GenBank/DDBJ databases">
        <title>Genome sequence of Phenylobacterium sp. 20VBR1 isolated from a valley glaceir, Ny-Alesund, Svalbard.</title>
        <authorList>
            <person name="Thomas F.A."/>
            <person name="Krishnan K.P."/>
            <person name="Sinha R.K."/>
        </authorList>
    </citation>
    <scope>NUCLEOTIDE SEQUENCE</scope>
    <source>
        <strain evidence="2">20VBR1</strain>
    </source>
</reference>
<protein>
    <submittedName>
        <fullName evidence="2">Uncharacterized protein</fullName>
    </submittedName>
</protein>
<feature type="compositionally biased region" description="Low complexity" evidence="1">
    <location>
        <begin position="159"/>
        <end position="171"/>
    </location>
</feature>
<accession>A0A974S6Z8</accession>